<gene>
    <name evidence="1" type="ORF">AS203_01235</name>
</gene>
<organism evidence="1 2">
    <name type="scientific">Hoylesella enoeca</name>
    <dbReference type="NCBI Taxonomy" id="76123"/>
    <lineage>
        <taxon>Bacteria</taxon>
        <taxon>Pseudomonadati</taxon>
        <taxon>Bacteroidota</taxon>
        <taxon>Bacteroidia</taxon>
        <taxon>Bacteroidales</taxon>
        <taxon>Prevotellaceae</taxon>
        <taxon>Hoylesella</taxon>
    </lineage>
</organism>
<name>A0A0S2KHU5_9BACT</name>
<evidence type="ECO:0000313" key="2">
    <source>
        <dbReference type="Proteomes" id="UP000056252"/>
    </source>
</evidence>
<evidence type="ECO:0000313" key="1">
    <source>
        <dbReference type="EMBL" id="ALO47894.1"/>
    </source>
</evidence>
<proteinExistence type="predicted"/>
<protein>
    <submittedName>
        <fullName evidence="1">Uncharacterized protein</fullName>
    </submittedName>
</protein>
<dbReference type="EMBL" id="CP013195">
    <property type="protein sequence ID" value="ALO47894.1"/>
    <property type="molecule type" value="Genomic_DNA"/>
</dbReference>
<dbReference type="KEGG" id="peo:AS203_01235"/>
<dbReference type="Proteomes" id="UP000056252">
    <property type="component" value="Chromosome"/>
</dbReference>
<keyword evidence="2" id="KW-1185">Reference proteome</keyword>
<sequence>MLILVSVSSVGQIGEERRWKSQTVPDMFPCRGLMKRVARSCFAEAKGRRGSMGEGSLWHVDPVILQSWIVPTEVRRGAVWGGGLLPP</sequence>
<accession>A0A0S2KHU5</accession>
<dbReference type="AlphaFoldDB" id="A0A0S2KHU5"/>
<reference evidence="2" key="1">
    <citation type="submission" date="2015-11" db="EMBL/GenBank/DDBJ databases">
        <authorList>
            <person name="Holder M.E."/>
            <person name="Ajami N.J."/>
            <person name="Petrosino J.F."/>
        </authorList>
    </citation>
    <scope>NUCLEOTIDE SEQUENCE [LARGE SCALE GENOMIC DNA]</scope>
    <source>
        <strain evidence="2">F0113</strain>
    </source>
</reference>